<sequence>MTIEEVASFFVERPRQSMEPDGWAIVGLDANFIAAASRHTRSATLLGAPAEVRFSPLRYDWSYGDGVTRQAHGPGATWATLQLSEFSPTSTSHAYGSPGTFTVALTVRYSAEYRYAGGPWQPVPGELSAPANDLVVSVLSAQTVLVDQHCGTNPAGPGC</sequence>
<dbReference type="InterPro" id="IPR013783">
    <property type="entry name" value="Ig-like_fold"/>
</dbReference>
<reference evidence="2 3" key="1">
    <citation type="submission" date="2023-04" db="EMBL/GenBank/DDBJ databases">
        <title>Klugiella caeni sp. nov. isolated from the sludge of biochemical tank.</title>
        <authorList>
            <person name="Geng K."/>
        </authorList>
    </citation>
    <scope>NUCLEOTIDE SEQUENCE [LARGE SCALE GENOMIC DNA]</scope>
    <source>
        <strain evidence="2 3">YN-L-19</strain>
    </source>
</reference>
<dbReference type="InterPro" id="IPR035986">
    <property type="entry name" value="PKD_dom_sf"/>
</dbReference>
<evidence type="ECO:0000313" key="3">
    <source>
        <dbReference type="Proteomes" id="UP001321506"/>
    </source>
</evidence>
<evidence type="ECO:0000313" key="2">
    <source>
        <dbReference type="EMBL" id="MDI2098222.1"/>
    </source>
</evidence>
<dbReference type="Proteomes" id="UP001321506">
    <property type="component" value="Unassembled WGS sequence"/>
</dbReference>
<evidence type="ECO:0000259" key="1">
    <source>
        <dbReference type="PROSITE" id="PS50093"/>
    </source>
</evidence>
<accession>A0AAW6TAU1</accession>
<gene>
    <name evidence="2" type="ORF">QF206_04490</name>
</gene>
<name>A0AAW6TAU1_9MICO</name>
<dbReference type="Gene3D" id="2.60.40.10">
    <property type="entry name" value="Immunoglobulins"/>
    <property type="match status" value="1"/>
</dbReference>
<keyword evidence="3" id="KW-1185">Reference proteome</keyword>
<proteinExistence type="predicted"/>
<dbReference type="EMBL" id="JASATX010000001">
    <property type="protein sequence ID" value="MDI2098222.1"/>
    <property type="molecule type" value="Genomic_DNA"/>
</dbReference>
<dbReference type="PROSITE" id="PS50093">
    <property type="entry name" value="PKD"/>
    <property type="match status" value="1"/>
</dbReference>
<dbReference type="GO" id="GO:0005975">
    <property type="term" value="P:carbohydrate metabolic process"/>
    <property type="evidence" value="ECO:0007669"/>
    <property type="project" value="UniProtKB-ARBA"/>
</dbReference>
<dbReference type="RefSeq" id="WP_281487971.1">
    <property type="nucleotide sequence ID" value="NZ_JASATX010000001.1"/>
</dbReference>
<organism evidence="2 3">
    <name type="scientific">Ruicaihuangia caeni</name>
    <dbReference type="NCBI Taxonomy" id="3042517"/>
    <lineage>
        <taxon>Bacteria</taxon>
        <taxon>Bacillati</taxon>
        <taxon>Actinomycetota</taxon>
        <taxon>Actinomycetes</taxon>
        <taxon>Micrococcales</taxon>
        <taxon>Microbacteriaceae</taxon>
        <taxon>Ruicaihuangia</taxon>
    </lineage>
</organism>
<dbReference type="AlphaFoldDB" id="A0AAW6TAU1"/>
<feature type="domain" description="PKD" evidence="1">
    <location>
        <begin position="55"/>
        <end position="107"/>
    </location>
</feature>
<comment type="caution">
    <text evidence="2">The sequence shown here is derived from an EMBL/GenBank/DDBJ whole genome shotgun (WGS) entry which is preliminary data.</text>
</comment>
<dbReference type="SUPFAM" id="SSF49299">
    <property type="entry name" value="PKD domain"/>
    <property type="match status" value="1"/>
</dbReference>
<protein>
    <recommendedName>
        <fullName evidence="1">PKD domain-containing protein</fullName>
    </recommendedName>
</protein>
<dbReference type="InterPro" id="IPR000601">
    <property type="entry name" value="PKD_dom"/>
</dbReference>